<gene>
    <name evidence="2" type="ORF">SARC_09151</name>
</gene>
<dbReference type="Proteomes" id="UP000054560">
    <property type="component" value="Unassembled WGS sequence"/>
</dbReference>
<organism evidence="2 3">
    <name type="scientific">Sphaeroforma arctica JP610</name>
    <dbReference type="NCBI Taxonomy" id="667725"/>
    <lineage>
        <taxon>Eukaryota</taxon>
        <taxon>Ichthyosporea</taxon>
        <taxon>Ichthyophonida</taxon>
        <taxon>Sphaeroforma</taxon>
    </lineage>
</organism>
<dbReference type="AlphaFoldDB" id="A0A0L0FNL9"/>
<evidence type="ECO:0000313" key="2">
    <source>
        <dbReference type="EMBL" id="KNC78417.1"/>
    </source>
</evidence>
<sequence>MGYYNTDEDFVLEREHHSTTLLIDDDDGYATPDQDRHPTYHHDSTPPRAPDTPYRPPFPEA</sequence>
<feature type="region of interest" description="Disordered" evidence="1">
    <location>
        <begin position="22"/>
        <end position="61"/>
    </location>
</feature>
<dbReference type="EMBL" id="KQ242493">
    <property type="protein sequence ID" value="KNC78417.1"/>
    <property type="molecule type" value="Genomic_DNA"/>
</dbReference>
<accession>A0A0L0FNL9</accession>
<name>A0A0L0FNL9_9EUKA</name>
<dbReference type="RefSeq" id="XP_014152319.1">
    <property type="nucleotide sequence ID" value="XM_014296844.1"/>
</dbReference>
<feature type="compositionally biased region" description="Basic and acidic residues" evidence="1">
    <location>
        <begin position="33"/>
        <end position="45"/>
    </location>
</feature>
<dbReference type="GeneID" id="25909655"/>
<reference evidence="2 3" key="1">
    <citation type="submission" date="2011-02" db="EMBL/GenBank/DDBJ databases">
        <title>The Genome Sequence of Sphaeroforma arctica JP610.</title>
        <authorList>
            <consortium name="The Broad Institute Genome Sequencing Platform"/>
            <person name="Russ C."/>
            <person name="Cuomo C."/>
            <person name="Young S.K."/>
            <person name="Zeng Q."/>
            <person name="Gargeya S."/>
            <person name="Alvarado L."/>
            <person name="Berlin A."/>
            <person name="Chapman S.B."/>
            <person name="Chen Z."/>
            <person name="Freedman E."/>
            <person name="Gellesch M."/>
            <person name="Goldberg J."/>
            <person name="Griggs A."/>
            <person name="Gujja S."/>
            <person name="Heilman E."/>
            <person name="Heiman D."/>
            <person name="Howarth C."/>
            <person name="Mehta T."/>
            <person name="Neiman D."/>
            <person name="Pearson M."/>
            <person name="Roberts A."/>
            <person name="Saif S."/>
            <person name="Shea T."/>
            <person name="Shenoy N."/>
            <person name="Sisk P."/>
            <person name="Stolte C."/>
            <person name="Sykes S."/>
            <person name="White J."/>
            <person name="Yandava C."/>
            <person name="Burger G."/>
            <person name="Gray M.W."/>
            <person name="Holland P.W.H."/>
            <person name="King N."/>
            <person name="Lang F.B.F."/>
            <person name="Roger A.J."/>
            <person name="Ruiz-Trillo I."/>
            <person name="Haas B."/>
            <person name="Nusbaum C."/>
            <person name="Birren B."/>
        </authorList>
    </citation>
    <scope>NUCLEOTIDE SEQUENCE [LARGE SCALE GENOMIC DNA]</scope>
    <source>
        <strain evidence="2 3">JP610</strain>
    </source>
</reference>
<keyword evidence="3" id="KW-1185">Reference proteome</keyword>
<feature type="compositionally biased region" description="Pro residues" evidence="1">
    <location>
        <begin position="47"/>
        <end position="61"/>
    </location>
</feature>
<evidence type="ECO:0000256" key="1">
    <source>
        <dbReference type="SAM" id="MobiDB-lite"/>
    </source>
</evidence>
<proteinExistence type="predicted"/>
<protein>
    <submittedName>
        <fullName evidence="2">Uncharacterized protein</fullName>
    </submittedName>
</protein>
<evidence type="ECO:0000313" key="3">
    <source>
        <dbReference type="Proteomes" id="UP000054560"/>
    </source>
</evidence>